<accession>A0AB38ENZ1</accession>
<name>A0AB38ENZ1_9PSED</name>
<keyword evidence="6" id="KW-0456">Lyase</keyword>
<keyword evidence="5" id="KW-0408">Iron</keyword>
<evidence type="ECO:0000256" key="3">
    <source>
        <dbReference type="ARBA" id="ARBA00022617"/>
    </source>
</evidence>
<dbReference type="InterPro" id="IPR003010">
    <property type="entry name" value="C-N_Hydrolase"/>
</dbReference>
<comment type="similarity">
    <text evidence="7">Belongs to the heme-containing dehydratase family.</text>
</comment>
<evidence type="ECO:0000256" key="8">
    <source>
        <dbReference type="PROSITE-ProRule" id="PRU10139"/>
    </source>
</evidence>
<evidence type="ECO:0000256" key="1">
    <source>
        <dbReference type="ARBA" id="ARBA00001970"/>
    </source>
</evidence>
<sequence>MKALLKVACVQAAPMFLNLDATVDKTIDLIEQAAAAGAGLIAFPETWIPGYPWFLWLNAPAWNMPLVHRYHQQSLVLDSAQARRISDAARQLGIYVVLGYSERSKASLYVGQWIIDDQGETVGTRRKLKATHVERTLFGEGDGASLRPFETPVGVLGALCCWEHLQPLSKYAMYAQNEQIHVAAWPSFSLYQNATRALGPEVNTAASRVYAAEGQCFVIAPCAVVSPEMIEMLCDSDAKHSLLQAGGGHARIFGPDGSDLATPLGEHEEGLLYATLDPAALIFAKVAADPAGQVVMAYFGIQALHPVGLPDLAPITKYFVAGSGPQYWDSARCVDANGLHTCIAIAYWRDVDAFYQWRNDSGFNQWWQDPARETGPIGWFLEVVCPSAERFETLFSAPGTPEGVAHLATHMSEPILEHAYWGSSRDRIPLAQTDALIGSGGPTSEAPQRPGRVRVSGRDNLCLIRSGQDWSSTTGQERDLYLNDIQPVLKTGMTFLRDEGATVGCLNCRFMQALDSETGEPVEKSFGLAWFDDLANLPYGHLKDDGEANSLGQLQAPAT</sequence>
<comment type="cofactor">
    <cofactor evidence="1">
        <name>heme b</name>
        <dbReference type="ChEBI" id="CHEBI:60344"/>
    </cofactor>
</comment>
<dbReference type="GO" id="GO:0000257">
    <property type="term" value="F:nitrilase activity"/>
    <property type="evidence" value="ECO:0007669"/>
    <property type="project" value="TreeGrafter"/>
</dbReference>
<dbReference type="GO" id="GO:0051410">
    <property type="term" value="P:detoxification of nitrogen compound"/>
    <property type="evidence" value="ECO:0007669"/>
    <property type="project" value="TreeGrafter"/>
</dbReference>
<keyword evidence="3" id="KW-0349">Heme</keyword>
<evidence type="ECO:0000256" key="2">
    <source>
        <dbReference type="ARBA" id="ARBA00008129"/>
    </source>
</evidence>
<dbReference type="Pfam" id="PF00795">
    <property type="entry name" value="CN_hydrolase"/>
    <property type="match status" value="1"/>
</dbReference>
<dbReference type="PANTHER" id="PTHR46044:SF1">
    <property type="entry name" value="CN HYDROLASE DOMAIN-CONTAINING PROTEIN"/>
    <property type="match status" value="1"/>
</dbReference>
<evidence type="ECO:0000313" key="10">
    <source>
        <dbReference type="EMBL" id="SOQ15620.1"/>
    </source>
</evidence>
<gene>
    <name evidence="10" type="ORF">NCPPB2254_05543</name>
</gene>
<dbReference type="PROSITE" id="PS00920">
    <property type="entry name" value="NITRIL_CHT_1"/>
    <property type="match status" value="1"/>
</dbReference>
<evidence type="ECO:0000256" key="4">
    <source>
        <dbReference type="ARBA" id="ARBA00022723"/>
    </source>
</evidence>
<evidence type="ECO:0000256" key="7">
    <source>
        <dbReference type="ARBA" id="ARBA00034312"/>
    </source>
</evidence>
<dbReference type="Proteomes" id="UP000237580">
    <property type="component" value="Unassembled WGS sequence"/>
</dbReference>
<dbReference type="PROSITE" id="PS50263">
    <property type="entry name" value="CN_HYDROLASE"/>
    <property type="match status" value="1"/>
</dbReference>
<dbReference type="PROSITE" id="PS00921">
    <property type="entry name" value="NITRIL_CHT_2"/>
    <property type="match status" value="1"/>
</dbReference>
<feature type="active site" description="Proton acceptor" evidence="8">
    <location>
        <position position="45"/>
    </location>
</feature>
<comment type="caution">
    <text evidence="10">The sequence shown here is derived from an EMBL/GenBank/DDBJ whole genome shotgun (WGS) entry which is preliminary data.</text>
</comment>
<keyword evidence="4" id="KW-0479">Metal-binding</keyword>
<dbReference type="Gene3D" id="3.60.110.10">
    <property type="entry name" value="Carbon-nitrogen hydrolase"/>
    <property type="match status" value="1"/>
</dbReference>
<dbReference type="CDD" id="cd07564">
    <property type="entry name" value="nitrilases_CHs"/>
    <property type="match status" value="1"/>
</dbReference>
<dbReference type="PANTHER" id="PTHR46044">
    <property type="entry name" value="NITRILASE"/>
    <property type="match status" value="1"/>
</dbReference>
<proteinExistence type="inferred from homology"/>
<dbReference type="Pfam" id="PF13816">
    <property type="entry name" value="Dehydratase_hem"/>
    <property type="match status" value="1"/>
</dbReference>
<dbReference type="InterPro" id="IPR025702">
    <property type="entry name" value="OXD"/>
</dbReference>
<feature type="domain" description="CN hydrolase" evidence="9">
    <location>
        <begin position="5"/>
        <end position="278"/>
    </location>
</feature>
<dbReference type="AlphaFoldDB" id="A0AB38ENZ1"/>
<dbReference type="InterPro" id="IPR000132">
    <property type="entry name" value="Nitrilase/CN_hydratase_CS"/>
</dbReference>
<dbReference type="GO" id="GO:0046872">
    <property type="term" value="F:metal ion binding"/>
    <property type="evidence" value="ECO:0007669"/>
    <property type="project" value="UniProtKB-KW"/>
</dbReference>
<organism evidence="10 11">
    <name type="scientific">Pseudomonas syringae pv. persicae</name>
    <dbReference type="NCBI Taxonomy" id="237306"/>
    <lineage>
        <taxon>Bacteria</taxon>
        <taxon>Pseudomonadati</taxon>
        <taxon>Pseudomonadota</taxon>
        <taxon>Gammaproteobacteria</taxon>
        <taxon>Pseudomonadales</taxon>
        <taxon>Pseudomonadaceae</taxon>
        <taxon>Pseudomonas</taxon>
    </lineage>
</organism>
<dbReference type="InterPro" id="IPR044149">
    <property type="entry name" value="Nitrilases_CHs"/>
</dbReference>
<comment type="similarity">
    <text evidence="2">Belongs to the carbon-nitrogen hydrolase superfamily. Nitrilase family.</text>
</comment>
<evidence type="ECO:0000256" key="6">
    <source>
        <dbReference type="ARBA" id="ARBA00023239"/>
    </source>
</evidence>
<dbReference type="EMBL" id="ODAM01000158">
    <property type="protein sequence ID" value="SOQ15620.1"/>
    <property type="molecule type" value="Genomic_DNA"/>
</dbReference>
<evidence type="ECO:0000259" key="9">
    <source>
        <dbReference type="PROSITE" id="PS50263"/>
    </source>
</evidence>
<reference evidence="10 11" key="1">
    <citation type="submission" date="2017-11" db="EMBL/GenBank/DDBJ databases">
        <authorList>
            <person name="Blom J."/>
        </authorList>
    </citation>
    <scope>NUCLEOTIDE SEQUENCE [LARGE SCALE GENOMIC DNA]</scope>
    <source>
        <strain evidence="10">NCPPB 2254</strain>
    </source>
</reference>
<dbReference type="InterPro" id="IPR036526">
    <property type="entry name" value="C-N_Hydrolase_sf"/>
</dbReference>
<evidence type="ECO:0000256" key="5">
    <source>
        <dbReference type="ARBA" id="ARBA00023004"/>
    </source>
</evidence>
<dbReference type="SUPFAM" id="SSF56317">
    <property type="entry name" value="Carbon-nitrogen hydrolase"/>
    <property type="match status" value="1"/>
</dbReference>
<evidence type="ECO:0000313" key="11">
    <source>
        <dbReference type="Proteomes" id="UP000237580"/>
    </source>
</evidence>
<protein>
    <submittedName>
        <fullName evidence="10">Nitrilase</fullName>
    </submittedName>
</protein>
<dbReference type="GO" id="GO:0018822">
    <property type="term" value="F:nitrile hydratase activity"/>
    <property type="evidence" value="ECO:0007669"/>
    <property type="project" value="TreeGrafter"/>
</dbReference>